<dbReference type="EMBL" id="JAUKUD010000007">
    <property type="protein sequence ID" value="KAK0738792.1"/>
    <property type="molecule type" value="Genomic_DNA"/>
</dbReference>
<evidence type="ECO:0000256" key="2">
    <source>
        <dbReference type="ARBA" id="ARBA00022692"/>
    </source>
</evidence>
<gene>
    <name evidence="6" type="ORF">B0T18DRAFT_441388</name>
</gene>
<proteinExistence type="predicted"/>
<feature type="transmembrane region" description="Helical" evidence="5">
    <location>
        <begin position="190"/>
        <end position="209"/>
    </location>
</feature>
<dbReference type="Pfam" id="PF04172">
    <property type="entry name" value="LrgB"/>
    <property type="match status" value="1"/>
</dbReference>
<organism evidence="6 7">
    <name type="scientific">Schizothecium vesticola</name>
    <dbReference type="NCBI Taxonomy" id="314040"/>
    <lineage>
        <taxon>Eukaryota</taxon>
        <taxon>Fungi</taxon>
        <taxon>Dikarya</taxon>
        <taxon>Ascomycota</taxon>
        <taxon>Pezizomycotina</taxon>
        <taxon>Sordariomycetes</taxon>
        <taxon>Sordariomycetidae</taxon>
        <taxon>Sordariales</taxon>
        <taxon>Schizotheciaceae</taxon>
        <taxon>Schizothecium</taxon>
    </lineage>
</organism>
<feature type="transmembrane region" description="Helical" evidence="5">
    <location>
        <begin position="215"/>
        <end position="234"/>
    </location>
</feature>
<evidence type="ECO:0000313" key="7">
    <source>
        <dbReference type="Proteomes" id="UP001172155"/>
    </source>
</evidence>
<evidence type="ECO:0000313" key="6">
    <source>
        <dbReference type="EMBL" id="KAK0738792.1"/>
    </source>
</evidence>
<feature type="transmembrane region" description="Helical" evidence="5">
    <location>
        <begin position="38"/>
        <end position="57"/>
    </location>
</feature>
<dbReference type="PANTHER" id="PTHR30249">
    <property type="entry name" value="PUTATIVE SEROTONIN TRANSPORTER"/>
    <property type="match status" value="1"/>
</dbReference>
<keyword evidence="4 5" id="KW-0472">Membrane</keyword>
<feature type="transmembrane region" description="Helical" evidence="5">
    <location>
        <begin position="7"/>
        <end position="26"/>
    </location>
</feature>
<dbReference type="PANTHER" id="PTHR30249:SF0">
    <property type="entry name" value="PLASTIDAL GLYCOLATE_GLYCERATE TRANSLOCATOR 1, CHLOROPLASTIC"/>
    <property type="match status" value="1"/>
</dbReference>
<feature type="transmembrane region" description="Helical" evidence="5">
    <location>
        <begin position="346"/>
        <end position="366"/>
    </location>
</feature>
<evidence type="ECO:0008006" key="8">
    <source>
        <dbReference type="Google" id="ProtNLM"/>
    </source>
</evidence>
<feature type="transmembrane region" description="Helical" evidence="5">
    <location>
        <begin position="405"/>
        <end position="428"/>
    </location>
</feature>
<evidence type="ECO:0000256" key="4">
    <source>
        <dbReference type="ARBA" id="ARBA00023136"/>
    </source>
</evidence>
<name>A0AA40BQX7_9PEZI</name>
<keyword evidence="7" id="KW-1185">Reference proteome</keyword>
<feature type="transmembrane region" description="Helical" evidence="5">
    <location>
        <begin position="246"/>
        <end position="271"/>
    </location>
</feature>
<feature type="transmembrane region" description="Helical" evidence="5">
    <location>
        <begin position="101"/>
        <end position="123"/>
    </location>
</feature>
<protein>
    <recommendedName>
        <fullName evidence="8">LrgB-like protein</fullName>
    </recommendedName>
</protein>
<dbReference type="Proteomes" id="UP001172155">
    <property type="component" value="Unassembled WGS sequence"/>
</dbReference>
<evidence type="ECO:0000256" key="1">
    <source>
        <dbReference type="ARBA" id="ARBA00004141"/>
    </source>
</evidence>
<feature type="transmembrane region" description="Helical" evidence="5">
    <location>
        <begin position="482"/>
        <end position="504"/>
    </location>
</feature>
<comment type="subcellular location">
    <subcellularLocation>
        <location evidence="1">Membrane</location>
        <topology evidence="1">Multi-pass membrane protein</topology>
    </subcellularLocation>
</comment>
<evidence type="ECO:0000256" key="5">
    <source>
        <dbReference type="SAM" id="Phobius"/>
    </source>
</evidence>
<dbReference type="InterPro" id="IPR007300">
    <property type="entry name" value="CidB/LrgB"/>
</dbReference>
<reference evidence="6" key="1">
    <citation type="submission" date="2023-06" db="EMBL/GenBank/DDBJ databases">
        <title>Genome-scale phylogeny and comparative genomics of the fungal order Sordariales.</title>
        <authorList>
            <consortium name="Lawrence Berkeley National Laboratory"/>
            <person name="Hensen N."/>
            <person name="Bonometti L."/>
            <person name="Westerberg I."/>
            <person name="Brannstrom I.O."/>
            <person name="Guillou S."/>
            <person name="Cros-Aarteil S."/>
            <person name="Calhoun S."/>
            <person name="Haridas S."/>
            <person name="Kuo A."/>
            <person name="Mondo S."/>
            <person name="Pangilinan J."/>
            <person name="Riley R."/>
            <person name="LaButti K."/>
            <person name="Andreopoulos B."/>
            <person name="Lipzen A."/>
            <person name="Chen C."/>
            <person name="Yanf M."/>
            <person name="Daum C."/>
            <person name="Ng V."/>
            <person name="Clum A."/>
            <person name="Steindorff A."/>
            <person name="Ohm R."/>
            <person name="Martin F."/>
            <person name="Silar P."/>
            <person name="Natvig D."/>
            <person name="Lalanne C."/>
            <person name="Gautier V."/>
            <person name="Ament-velasquez S.L."/>
            <person name="Kruys A."/>
            <person name="Hutchinson M.I."/>
            <person name="Powell A.J."/>
            <person name="Barry K."/>
            <person name="Miller A.N."/>
            <person name="Grigoriev I.V."/>
            <person name="Debuchy R."/>
            <person name="Gladieux P."/>
            <person name="Thoren M.H."/>
            <person name="Johannesson H."/>
        </authorList>
    </citation>
    <scope>NUCLEOTIDE SEQUENCE</scope>
    <source>
        <strain evidence="6">SMH3187-1</strain>
    </source>
</reference>
<feature type="transmembrane region" description="Helical" evidence="5">
    <location>
        <begin position="448"/>
        <end position="470"/>
    </location>
</feature>
<evidence type="ECO:0000256" key="3">
    <source>
        <dbReference type="ARBA" id="ARBA00022989"/>
    </source>
</evidence>
<sequence>MWARLKNGGLAVLITCVAQLLITLIQRLLDETHIDFPSSIVAMAIVFGAFSIAGQLFPSVDAFYQKHLRCPADLLNRHMSIGFTIPFVMICRNPLASPQTIGLIIACFLLTGIINTLTAYALALPLQALMGRWNLNWRKAGASDDLFCKDDIKAASYSKQKTVEQPVTTKAVLPEPASERSGVLGWAIRNPMLILSWLLTIFVGLPLRFQGQHDAFLSTSLLFAVWFTTLAVQASFKNTPPSHRPWLSTALFGLSNAVLWTSLIMIAYVFAETATTHRSLHTMLDTLQTNVTITSLVFPPSDATPTPTPTYLAAGDIALCILNAGLVSWGLKLYEYRRQLVSRAGLTVLLVSSVLAAGNVAFGPLLARALGLRSAPTALAFAARSVTLALGSPVMAALRADVGLNAAMVVMSGIVFQVGLGFGVGGWLERHLVLAVAHGSVTEVDSTPRTVASGVTIGINAAAMGTAYLYEVKSEAAPYSALSMMAMGIMTVVFASIPPLQAWVVGAVA</sequence>
<dbReference type="GO" id="GO:0016020">
    <property type="term" value="C:membrane"/>
    <property type="evidence" value="ECO:0007669"/>
    <property type="project" value="UniProtKB-SubCell"/>
</dbReference>
<dbReference type="AlphaFoldDB" id="A0AA40BQX7"/>
<keyword evidence="2 5" id="KW-0812">Transmembrane</keyword>
<accession>A0AA40BQX7</accession>
<comment type="caution">
    <text evidence="6">The sequence shown here is derived from an EMBL/GenBank/DDBJ whole genome shotgun (WGS) entry which is preliminary data.</text>
</comment>
<keyword evidence="3 5" id="KW-1133">Transmembrane helix</keyword>